<dbReference type="InterPro" id="IPR003661">
    <property type="entry name" value="HisK_dim/P_dom"/>
</dbReference>
<evidence type="ECO:0000256" key="9">
    <source>
        <dbReference type="ARBA" id="ARBA00022692"/>
    </source>
</evidence>
<dbReference type="AlphaFoldDB" id="A0A1C3N8R7"/>
<dbReference type="GO" id="GO:0005524">
    <property type="term" value="F:ATP binding"/>
    <property type="evidence" value="ECO:0007669"/>
    <property type="project" value="UniProtKB-KW"/>
</dbReference>
<dbReference type="PANTHER" id="PTHR44936">
    <property type="entry name" value="SENSOR PROTEIN CREC"/>
    <property type="match status" value="1"/>
</dbReference>
<evidence type="ECO:0000259" key="25">
    <source>
        <dbReference type="PROSITE" id="PS50885"/>
    </source>
</evidence>
<evidence type="ECO:0000256" key="20">
    <source>
        <dbReference type="ARBA" id="ARBA00023211"/>
    </source>
</evidence>
<feature type="domain" description="HAMP" evidence="25">
    <location>
        <begin position="73"/>
        <end position="125"/>
    </location>
</feature>
<dbReference type="Pfam" id="PF00512">
    <property type="entry name" value="HisKA"/>
    <property type="match status" value="1"/>
</dbReference>
<dbReference type="Pfam" id="PF00672">
    <property type="entry name" value="HAMP"/>
    <property type="match status" value="1"/>
</dbReference>
<dbReference type="CDD" id="cd00082">
    <property type="entry name" value="HisKA"/>
    <property type="match status" value="1"/>
</dbReference>
<keyword evidence="12" id="KW-0378">Hydrolase</keyword>
<evidence type="ECO:0000256" key="14">
    <source>
        <dbReference type="ARBA" id="ARBA00022842"/>
    </source>
</evidence>
<keyword evidence="15" id="KW-0904">Protein phosphatase</keyword>
<evidence type="ECO:0000256" key="13">
    <source>
        <dbReference type="ARBA" id="ARBA00022840"/>
    </source>
</evidence>
<evidence type="ECO:0000256" key="17">
    <source>
        <dbReference type="ARBA" id="ARBA00023012"/>
    </source>
</evidence>
<evidence type="ECO:0000256" key="21">
    <source>
        <dbReference type="ARBA" id="ARBA00040454"/>
    </source>
</evidence>
<evidence type="ECO:0000256" key="15">
    <source>
        <dbReference type="ARBA" id="ARBA00022912"/>
    </source>
</evidence>
<dbReference type="InterPro" id="IPR050980">
    <property type="entry name" value="2C_sensor_his_kinase"/>
</dbReference>
<evidence type="ECO:0000256" key="2">
    <source>
        <dbReference type="ARBA" id="ARBA00001936"/>
    </source>
</evidence>
<keyword evidence="6" id="KW-1003">Cell membrane</keyword>
<dbReference type="GO" id="GO:0000155">
    <property type="term" value="F:phosphorelay sensor kinase activity"/>
    <property type="evidence" value="ECO:0007669"/>
    <property type="project" value="InterPro"/>
</dbReference>
<dbReference type="SUPFAM" id="SSF55874">
    <property type="entry name" value="ATPase domain of HSP90 chaperone/DNA topoisomerase II/histidine kinase"/>
    <property type="match status" value="1"/>
</dbReference>
<evidence type="ECO:0000313" key="27">
    <source>
        <dbReference type="Proteomes" id="UP000199393"/>
    </source>
</evidence>
<keyword evidence="17" id="KW-0902">Two-component regulatory system</keyword>
<dbReference type="FunFam" id="1.10.287.130:FF:000001">
    <property type="entry name" value="Two-component sensor histidine kinase"/>
    <property type="match status" value="1"/>
</dbReference>
<evidence type="ECO:0000256" key="22">
    <source>
        <dbReference type="ARBA" id="ARBA00041776"/>
    </source>
</evidence>
<dbReference type="PANTHER" id="PTHR44936:SF9">
    <property type="entry name" value="SENSOR PROTEIN CREC"/>
    <property type="match status" value="1"/>
</dbReference>
<evidence type="ECO:0000256" key="18">
    <source>
        <dbReference type="ARBA" id="ARBA00023016"/>
    </source>
</evidence>
<dbReference type="InterPro" id="IPR003660">
    <property type="entry name" value="HAMP_dom"/>
</dbReference>
<evidence type="ECO:0000256" key="10">
    <source>
        <dbReference type="ARBA" id="ARBA00022741"/>
    </source>
</evidence>
<dbReference type="PATRIC" id="fig|307121.4.peg.4654"/>
<evidence type="ECO:0000256" key="23">
    <source>
        <dbReference type="SAM" id="Phobius"/>
    </source>
</evidence>
<dbReference type="EMBL" id="LT598496">
    <property type="protein sequence ID" value="SBV28994.1"/>
    <property type="molecule type" value="Genomic_DNA"/>
</dbReference>
<comment type="cofactor">
    <cofactor evidence="3">
        <name>Mg(2+)</name>
        <dbReference type="ChEBI" id="CHEBI:18420"/>
    </cofactor>
</comment>
<dbReference type="GO" id="GO:0005886">
    <property type="term" value="C:plasma membrane"/>
    <property type="evidence" value="ECO:0007669"/>
    <property type="project" value="UniProtKB-SubCell"/>
</dbReference>
<dbReference type="STRING" id="307121.GA0070620_4553"/>
<feature type="domain" description="Histidine kinase" evidence="24">
    <location>
        <begin position="133"/>
        <end position="353"/>
    </location>
</feature>
<feature type="transmembrane region" description="Helical" evidence="23">
    <location>
        <begin position="30"/>
        <end position="49"/>
    </location>
</feature>
<dbReference type="CDD" id="cd06225">
    <property type="entry name" value="HAMP"/>
    <property type="match status" value="1"/>
</dbReference>
<dbReference type="InterPro" id="IPR004358">
    <property type="entry name" value="Sig_transdc_His_kin-like_C"/>
</dbReference>
<keyword evidence="20" id="KW-0464">Manganese</keyword>
<accession>A0A1C3N8R7</accession>
<comment type="cofactor">
    <cofactor evidence="2">
        <name>Mn(2+)</name>
        <dbReference type="ChEBI" id="CHEBI:29035"/>
    </cofactor>
</comment>
<evidence type="ECO:0000256" key="6">
    <source>
        <dbReference type="ARBA" id="ARBA00022475"/>
    </source>
</evidence>
<keyword evidence="7" id="KW-0597">Phosphoprotein</keyword>
<reference evidence="27" key="1">
    <citation type="submission" date="2016-06" db="EMBL/GenBank/DDBJ databases">
        <authorList>
            <person name="Varghese N."/>
        </authorList>
    </citation>
    <scope>NUCLEOTIDE SEQUENCE [LARGE SCALE GENOMIC DNA]</scope>
    <source>
        <strain evidence="27">DSM 45344</strain>
    </source>
</reference>
<keyword evidence="9 23" id="KW-0812">Transmembrane</keyword>
<keyword evidence="8" id="KW-0808">Transferase</keyword>
<dbReference type="SUPFAM" id="SSF47384">
    <property type="entry name" value="Homodimeric domain of signal transducing histidine kinase"/>
    <property type="match status" value="1"/>
</dbReference>
<evidence type="ECO:0000256" key="11">
    <source>
        <dbReference type="ARBA" id="ARBA00022777"/>
    </source>
</evidence>
<dbReference type="SMART" id="SM00387">
    <property type="entry name" value="HATPase_c"/>
    <property type="match status" value="1"/>
</dbReference>
<dbReference type="SMART" id="SM00304">
    <property type="entry name" value="HAMP"/>
    <property type="match status" value="1"/>
</dbReference>
<dbReference type="Gene3D" id="3.30.565.10">
    <property type="entry name" value="Histidine kinase-like ATPase, C-terminal domain"/>
    <property type="match status" value="1"/>
</dbReference>
<evidence type="ECO:0000256" key="8">
    <source>
        <dbReference type="ARBA" id="ARBA00022679"/>
    </source>
</evidence>
<keyword evidence="18" id="KW-0346">Stress response</keyword>
<dbReference type="PROSITE" id="PS50109">
    <property type="entry name" value="HIS_KIN"/>
    <property type="match status" value="1"/>
</dbReference>
<dbReference type="InterPro" id="IPR005467">
    <property type="entry name" value="His_kinase_dom"/>
</dbReference>
<evidence type="ECO:0000256" key="4">
    <source>
        <dbReference type="ARBA" id="ARBA00004651"/>
    </source>
</evidence>
<dbReference type="Proteomes" id="UP000199393">
    <property type="component" value="Chromosome I"/>
</dbReference>
<evidence type="ECO:0000313" key="26">
    <source>
        <dbReference type="EMBL" id="SBV28994.1"/>
    </source>
</evidence>
<dbReference type="Gene3D" id="6.10.340.10">
    <property type="match status" value="1"/>
</dbReference>
<evidence type="ECO:0000256" key="3">
    <source>
        <dbReference type="ARBA" id="ARBA00001946"/>
    </source>
</evidence>
<keyword evidence="23" id="KW-0472">Membrane</keyword>
<dbReference type="CDD" id="cd00075">
    <property type="entry name" value="HATPase"/>
    <property type="match status" value="1"/>
</dbReference>
<dbReference type="PRINTS" id="PR00344">
    <property type="entry name" value="BCTRLSENSOR"/>
</dbReference>
<evidence type="ECO:0000259" key="24">
    <source>
        <dbReference type="PROSITE" id="PS50109"/>
    </source>
</evidence>
<name>A0A1C3N8R7_9ACTN</name>
<keyword evidence="19" id="KW-0843">Virulence</keyword>
<dbReference type="PROSITE" id="PS50885">
    <property type="entry name" value="HAMP"/>
    <property type="match status" value="1"/>
</dbReference>
<dbReference type="InterPro" id="IPR003594">
    <property type="entry name" value="HATPase_dom"/>
</dbReference>
<proteinExistence type="predicted"/>
<keyword evidence="11 26" id="KW-0418">Kinase</keyword>
<evidence type="ECO:0000256" key="19">
    <source>
        <dbReference type="ARBA" id="ARBA00023026"/>
    </source>
</evidence>
<dbReference type="EC" id="2.7.13.3" evidence="5"/>
<keyword evidence="14" id="KW-0460">Magnesium</keyword>
<gene>
    <name evidence="26" type="ORF">GA0070620_4553</name>
</gene>
<dbReference type="GO" id="GO:0004721">
    <property type="term" value="F:phosphoprotein phosphatase activity"/>
    <property type="evidence" value="ECO:0007669"/>
    <property type="project" value="UniProtKB-KW"/>
</dbReference>
<keyword evidence="16 23" id="KW-1133">Transmembrane helix</keyword>
<sequence>MSRALVARMDRVLELLPRPLDPVRSIKLKLGILVVSSGAAGLSYFWYAIGWLPTRTAATAIFVALLTSQVLAHGMTSPLREMTAAAGAMARGDYTRRVRPTARDEVGDLARAFNKMAEDLHASDQRRRELIANVSHELRTPISALQGVLENLVDGVAAPEPATLRTALAQTERLGHLVADLLDLSRLDAGVASLRRVRIDVAEFLDEAVEHATASAAGAGLDVRFRLRELPAPLTVYADPWRLHQVFANLLDNAARHSPAGGTVRMTAEDRAGELYVEVTDEGEGIALAERSRVFERFTRGDRAAGGGTGLGLAIARWVVELHGGRIQVLDPATPSPGAGPGCRIQVAIPGTAPIGERTA</sequence>
<evidence type="ECO:0000256" key="5">
    <source>
        <dbReference type="ARBA" id="ARBA00012438"/>
    </source>
</evidence>
<dbReference type="InterPro" id="IPR036890">
    <property type="entry name" value="HATPase_C_sf"/>
</dbReference>
<evidence type="ECO:0000256" key="16">
    <source>
        <dbReference type="ARBA" id="ARBA00022989"/>
    </source>
</evidence>
<evidence type="ECO:0000256" key="7">
    <source>
        <dbReference type="ARBA" id="ARBA00022553"/>
    </source>
</evidence>
<dbReference type="SMART" id="SM00388">
    <property type="entry name" value="HisKA"/>
    <property type="match status" value="1"/>
</dbReference>
<dbReference type="Pfam" id="PF02518">
    <property type="entry name" value="HATPase_c"/>
    <property type="match status" value="1"/>
</dbReference>
<keyword evidence="13" id="KW-0067">ATP-binding</keyword>
<dbReference type="SUPFAM" id="SSF158472">
    <property type="entry name" value="HAMP domain-like"/>
    <property type="match status" value="1"/>
</dbReference>
<comment type="subcellular location">
    <subcellularLocation>
        <location evidence="4">Cell membrane</location>
        <topology evidence="4">Multi-pass membrane protein</topology>
    </subcellularLocation>
</comment>
<protein>
    <recommendedName>
        <fullName evidence="21">Signal transduction histidine-protein kinase/phosphatase MprB</fullName>
        <ecNumber evidence="5">2.7.13.3</ecNumber>
    </recommendedName>
    <alternativeName>
        <fullName evidence="22">Mycobacterial persistence regulator B</fullName>
    </alternativeName>
</protein>
<evidence type="ECO:0000256" key="12">
    <source>
        <dbReference type="ARBA" id="ARBA00022801"/>
    </source>
</evidence>
<comment type="catalytic activity">
    <reaction evidence="1">
        <text>ATP + protein L-histidine = ADP + protein N-phospho-L-histidine.</text>
        <dbReference type="EC" id="2.7.13.3"/>
    </reaction>
</comment>
<evidence type="ECO:0000256" key="1">
    <source>
        <dbReference type="ARBA" id="ARBA00000085"/>
    </source>
</evidence>
<dbReference type="InterPro" id="IPR036097">
    <property type="entry name" value="HisK_dim/P_sf"/>
</dbReference>
<dbReference type="Gene3D" id="1.10.287.130">
    <property type="match status" value="1"/>
</dbReference>
<keyword evidence="10" id="KW-0547">Nucleotide-binding</keyword>
<keyword evidence="27" id="KW-1185">Reference proteome</keyword>
<organism evidence="26 27">
    <name type="scientific">Micromonospora krabiensis</name>
    <dbReference type="NCBI Taxonomy" id="307121"/>
    <lineage>
        <taxon>Bacteria</taxon>
        <taxon>Bacillati</taxon>
        <taxon>Actinomycetota</taxon>
        <taxon>Actinomycetes</taxon>
        <taxon>Micromonosporales</taxon>
        <taxon>Micromonosporaceae</taxon>
        <taxon>Micromonospora</taxon>
    </lineage>
</organism>